<dbReference type="Proteomes" id="UP000326582">
    <property type="component" value="Chromosome 3"/>
</dbReference>
<accession>A0ACD0WKN9</accession>
<evidence type="ECO:0000313" key="2">
    <source>
        <dbReference type="Proteomes" id="UP000326582"/>
    </source>
</evidence>
<organism evidence="1 2">
    <name type="scientific">Clavispora lusitaniae</name>
    <name type="common">Candida lusitaniae</name>
    <dbReference type="NCBI Taxonomy" id="36911"/>
    <lineage>
        <taxon>Eukaryota</taxon>
        <taxon>Fungi</taxon>
        <taxon>Dikarya</taxon>
        <taxon>Ascomycota</taxon>
        <taxon>Saccharomycotina</taxon>
        <taxon>Pichiomycetes</taxon>
        <taxon>Metschnikowiaceae</taxon>
        <taxon>Clavispora</taxon>
    </lineage>
</organism>
<gene>
    <name evidence="1" type="ORF">EJF14_30713</name>
</gene>
<proteinExistence type="predicted"/>
<reference evidence="2" key="1">
    <citation type="journal article" date="2019" name="MBio">
        <title>Comparative genomics for the elucidation of multidrug resistance (MDR) in Candida lusitaniae.</title>
        <authorList>
            <person name="Kannan A."/>
            <person name="Asner S.A."/>
            <person name="Trachsel E."/>
            <person name="Kelly S."/>
            <person name="Parker J."/>
            <person name="Sanglard D."/>
        </authorList>
    </citation>
    <scope>NUCLEOTIDE SEQUENCE [LARGE SCALE GENOMIC DNA]</scope>
    <source>
        <strain evidence="2">P1</strain>
    </source>
</reference>
<sequence>MDYFKKNILHSSTNNTKQEEEAIQTLSNRLEHATLSADRRSAVLGLKSFSRQFRESVVEYGLRPLLQTLEKDVANVPTLKAVMETLIILFIRGGESEEEETLGWISNQSRIQNGKYPSPFFMKDIGVDQFSMWIADEVISCDDYIKAMVDTLQSNQDYHVRLYTLQFLEALVATRSTRSKECLINIPLAIPTIVSLLSDSNDPVRNETILLLMALVNDNFNIQKLVAFENTFDRLFEIIDEEGGIRGSILVQDCLTLVTNLLTYNASNQKFFLETDCVPKLAKLLAEPIESSSDEDELASMPAAPIVWTDQRLQNMAIALEICKSFVDEDNISREQNQNRLHQAGIFFSVLRLTFSPVTESPIRKTALEVTGDLIAGNNDLQLEFSRIDVPYIDPSLPTQVQRYDKFIPAPLALLNWCLLSNSVHIFDIRLASAYCLRSLFMENSEAKIAFVTDQIKASHNPNFYYELAKDGEGIESPEKNENIASTPYANIFTTLMSFDFEAKLNPYRIWFASVILIYLFEDCPENRESARKLRVGNSDEGEEVMISIQAISEILTTSLEYSDPRIAVGLLLLLTIWLFEDFEAVNDFLSDLTIIKSLLGFLSKNSTESSGLVHGMTAILVGIVYEFSRKSSPIPRSDLYSLVTKSLGADNYALKVKQFRDCEEFKSFTDPLQSNFEKDSTGLPKVFFIENYLELVKDNFHRIRKALSHDPLVEPQLRVSYEAFEEMQNKLAQLTHELKEVNEKSAANEKYLKQKILDAEEELNTSRMSIEKSTSQLDQLRESESILTEKIEKLASDLKLVEEERESFEDNYIKCAEQLDEVRKSNVSDKELISELTQKLESSEAEKKRAEEGINKMSRELFLLTKQKKESSSTISILEKRLESIQASKEKLEDNYRIQFEALKKTTENYKAKVQIIEGQLKELSNDRDRKAFKIRESQERLSEAESNNISLMEKLRTAAVLVQNLRRANPDIKEDKTVIQSSILQSQEEFKTVRVLEEEITQQREKIHELEFLIQQTKDSAAREETNLRNEISALSDERANQTEKERRLSDELNKAIMSLAEAEENFHREKISLQEEVQTLGLEKDQLQEKMKKSEAEHELEKKRLQDAMKTLKEDMSQKEKLLREELLSKSKEFDGLKRELNNQLEVSSSLKRQLERQIKKYDEFSIKATSERDSLVEKNRALLADVESLQEEFKRSLSNSKDTIRQLEEQVRRLSEENESSASSKVIIEKHEEMELQLQQQIRAKDAEINRLEETIQKAIAEQETTVSQFETRITDLTESNSKEVENLKIEIEKITSERETLMEQLSKSKEIGKNVFLTEKQEFLKQLEAEQNKLSIVLNEKQAARELIERYEHTITENQKQIAEQTLLLDEKDKEIRDQVEKSKHDEELFFAEKSALNIRIAELNDQKVSLETKMIETKESKADLDEQIRNIATAKTELERDLQRSWTDISQLEAEMKLKDEHIEELKSIIDSEKEKKQKEMIASKIEATGNDGATRDALTKEITNKINELVAKDKLIFEIEKKLEESTIALEDLTGQNDSLKLQKNKLEIDLKNTQKELKQLTKQLSRLEKELEWRRKIEPNDPENNFSVYKIQISELESSLEKTEDTYRNEMEKLQESYTSKVSELQSESNKFKNECAQLAEDIASLETKNQELKNECRKMATERKAHDVGQNDKGSQYSDRDSEIKGLQSEIETLNSTVASLRVELHAREEEYRMAKNELQGVEAQLSELSLDHPIHKKMPDASQREGDSMLPSLWPKSKEEVLSLQDDHGVLDLDSVSKDKTQAEISSLNDKESNLEHETDMYEELRKKIKELESREHCLDDQVKMKEEQIAKFKVENDILKEELSEEVENKCKSSELERQVEILKSEIAMREERIQGLKSQVNRSTETISERENHITATGNTDENQLKLLQVECEDLKEELKYKSEIVTLIEKEKSEVERQLKELQQVLSTKDDTKRTEALANEDNKENGQSMIPEQVTKLKSEVEELHEKLEREHELRSQAESELETLRIERRKEKEAIAREEESKKKVEADFEDMMLMWEEQEKKIELFKQRLRDCGQEVSSDEE</sequence>
<protein>
    <submittedName>
        <fullName evidence="1">Intracellular transport protein</fullName>
    </submittedName>
</protein>
<name>A0ACD0WKN9_CLALS</name>
<dbReference type="EMBL" id="CP038486">
    <property type="protein sequence ID" value="QFZ27728.1"/>
    <property type="molecule type" value="Genomic_DNA"/>
</dbReference>
<keyword evidence="2" id="KW-1185">Reference proteome</keyword>
<evidence type="ECO:0000313" key="1">
    <source>
        <dbReference type="EMBL" id="QFZ27728.1"/>
    </source>
</evidence>